<dbReference type="Proteomes" id="UP000054018">
    <property type="component" value="Unassembled WGS sequence"/>
</dbReference>
<gene>
    <name evidence="1" type="ORF">PISMIDRAFT_530068</name>
</gene>
<accession>A0A0C9YZ84</accession>
<organism evidence="1 2">
    <name type="scientific">Pisolithus microcarpus 441</name>
    <dbReference type="NCBI Taxonomy" id="765257"/>
    <lineage>
        <taxon>Eukaryota</taxon>
        <taxon>Fungi</taxon>
        <taxon>Dikarya</taxon>
        <taxon>Basidiomycota</taxon>
        <taxon>Agaricomycotina</taxon>
        <taxon>Agaricomycetes</taxon>
        <taxon>Agaricomycetidae</taxon>
        <taxon>Boletales</taxon>
        <taxon>Sclerodermatineae</taxon>
        <taxon>Pisolithaceae</taxon>
        <taxon>Pisolithus</taxon>
    </lineage>
</organism>
<reference evidence="1 2" key="1">
    <citation type="submission" date="2014-04" db="EMBL/GenBank/DDBJ databases">
        <authorList>
            <consortium name="DOE Joint Genome Institute"/>
            <person name="Kuo A."/>
            <person name="Kohler A."/>
            <person name="Costa M.D."/>
            <person name="Nagy L.G."/>
            <person name="Floudas D."/>
            <person name="Copeland A."/>
            <person name="Barry K.W."/>
            <person name="Cichocki N."/>
            <person name="Veneault-Fourrey C."/>
            <person name="LaButti K."/>
            <person name="Lindquist E.A."/>
            <person name="Lipzen A."/>
            <person name="Lundell T."/>
            <person name="Morin E."/>
            <person name="Murat C."/>
            <person name="Sun H."/>
            <person name="Tunlid A."/>
            <person name="Henrissat B."/>
            <person name="Grigoriev I.V."/>
            <person name="Hibbett D.S."/>
            <person name="Martin F."/>
            <person name="Nordberg H.P."/>
            <person name="Cantor M.N."/>
            <person name="Hua S.X."/>
        </authorList>
    </citation>
    <scope>NUCLEOTIDE SEQUENCE [LARGE SCALE GENOMIC DNA]</scope>
    <source>
        <strain evidence="1 2">441</strain>
    </source>
</reference>
<protein>
    <submittedName>
        <fullName evidence="1">Uncharacterized protein</fullName>
    </submittedName>
</protein>
<reference evidence="2" key="2">
    <citation type="submission" date="2015-01" db="EMBL/GenBank/DDBJ databases">
        <title>Evolutionary Origins and Diversification of the Mycorrhizal Mutualists.</title>
        <authorList>
            <consortium name="DOE Joint Genome Institute"/>
            <consortium name="Mycorrhizal Genomics Consortium"/>
            <person name="Kohler A."/>
            <person name="Kuo A."/>
            <person name="Nagy L.G."/>
            <person name="Floudas D."/>
            <person name="Copeland A."/>
            <person name="Barry K.W."/>
            <person name="Cichocki N."/>
            <person name="Veneault-Fourrey C."/>
            <person name="LaButti K."/>
            <person name="Lindquist E.A."/>
            <person name="Lipzen A."/>
            <person name="Lundell T."/>
            <person name="Morin E."/>
            <person name="Murat C."/>
            <person name="Riley R."/>
            <person name="Ohm R."/>
            <person name="Sun H."/>
            <person name="Tunlid A."/>
            <person name="Henrissat B."/>
            <person name="Grigoriev I.V."/>
            <person name="Hibbett D.S."/>
            <person name="Martin F."/>
        </authorList>
    </citation>
    <scope>NUCLEOTIDE SEQUENCE [LARGE SCALE GENOMIC DNA]</scope>
    <source>
        <strain evidence="2">441</strain>
    </source>
</reference>
<sequence>MKYNMLNPNTEMQLSWNIYRPCSADEPQFFTYINLQQLERLLTMMSRDGTAFRSPRSTRDFPVRGAVAGLRSP</sequence>
<dbReference type="EMBL" id="KN833744">
    <property type="protein sequence ID" value="KIK22046.1"/>
    <property type="molecule type" value="Genomic_DNA"/>
</dbReference>
<dbReference type="AlphaFoldDB" id="A0A0C9YZ84"/>
<name>A0A0C9YZ84_9AGAM</name>
<proteinExistence type="predicted"/>
<keyword evidence="2" id="KW-1185">Reference proteome</keyword>
<evidence type="ECO:0000313" key="2">
    <source>
        <dbReference type="Proteomes" id="UP000054018"/>
    </source>
</evidence>
<dbReference type="HOGENOM" id="CLU_2705802_0_0_1"/>
<evidence type="ECO:0000313" key="1">
    <source>
        <dbReference type="EMBL" id="KIK22046.1"/>
    </source>
</evidence>